<dbReference type="AlphaFoldDB" id="A0A853C6J8"/>
<dbReference type="GO" id="GO:0032259">
    <property type="term" value="P:methylation"/>
    <property type="evidence" value="ECO:0007669"/>
    <property type="project" value="UniProtKB-KW"/>
</dbReference>
<keyword evidence="1" id="KW-0489">Methyltransferase</keyword>
<dbReference type="SUPFAM" id="SSF53335">
    <property type="entry name" value="S-adenosyl-L-methionine-dependent methyltransferases"/>
    <property type="match status" value="1"/>
</dbReference>
<organism evidence="1 2">
    <name type="scientific">Nocardioides thalensis</name>
    <dbReference type="NCBI Taxonomy" id="1914755"/>
    <lineage>
        <taxon>Bacteria</taxon>
        <taxon>Bacillati</taxon>
        <taxon>Actinomycetota</taxon>
        <taxon>Actinomycetes</taxon>
        <taxon>Propionibacteriales</taxon>
        <taxon>Nocardioidaceae</taxon>
        <taxon>Nocardioides</taxon>
    </lineage>
</organism>
<dbReference type="CDD" id="cd02440">
    <property type="entry name" value="AdoMet_MTases"/>
    <property type="match status" value="1"/>
</dbReference>
<dbReference type="GO" id="GO:0008168">
    <property type="term" value="F:methyltransferase activity"/>
    <property type="evidence" value="ECO:0007669"/>
    <property type="project" value="UniProtKB-KW"/>
</dbReference>
<protein>
    <submittedName>
        <fullName evidence="1">FkbM family methyltransferase</fullName>
    </submittedName>
</protein>
<reference evidence="1 2" key="1">
    <citation type="submission" date="2020-07" db="EMBL/GenBank/DDBJ databases">
        <title>Sequencing the genomes of 1000 actinobacteria strains.</title>
        <authorList>
            <person name="Klenk H.-P."/>
        </authorList>
    </citation>
    <scope>NUCLEOTIDE SEQUENCE [LARGE SCALE GENOMIC DNA]</scope>
    <source>
        <strain evidence="1 2">DSM 103833</strain>
    </source>
</reference>
<gene>
    <name evidence="1" type="ORF">HNR19_003595</name>
</gene>
<dbReference type="RefSeq" id="WP_179669204.1">
    <property type="nucleotide sequence ID" value="NZ_JACCFP010000001.1"/>
</dbReference>
<proteinExistence type="predicted"/>
<accession>A0A853C6J8</accession>
<keyword evidence="2" id="KW-1185">Reference proteome</keyword>
<comment type="caution">
    <text evidence="1">The sequence shown here is derived from an EMBL/GenBank/DDBJ whole genome shotgun (WGS) entry which is preliminary data.</text>
</comment>
<evidence type="ECO:0000313" key="2">
    <source>
        <dbReference type="Proteomes" id="UP000530424"/>
    </source>
</evidence>
<dbReference type="Gene3D" id="3.40.50.150">
    <property type="entry name" value="Vaccinia Virus protein VP39"/>
    <property type="match status" value="1"/>
</dbReference>
<evidence type="ECO:0000313" key="1">
    <source>
        <dbReference type="EMBL" id="NYJ02897.1"/>
    </source>
</evidence>
<dbReference type="Proteomes" id="UP000530424">
    <property type="component" value="Unassembled WGS sequence"/>
</dbReference>
<dbReference type="NCBIfam" id="TIGR01444">
    <property type="entry name" value="fkbM_fam"/>
    <property type="match status" value="1"/>
</dbReference>
<sequence>MRLGTALNAVRLKASWAIRDRFPDRKVVRNIQGVEMVLPWSHHLPDYTRGDSPYGKNLVALAAGLAATGDELTVLDIGANVGDSALQILDAAGGRVLCVEGDPYYFEYLDLNVGTDERVTVVEALLATGETAEALTPVRSGGTTRFEVAGESVGVPTVSAADLRAAHPEFARLRLAKSDTDGYEVLLVPAIAKAWADQPPVLFFEYDRRLTRMAGNDPEPIWDELAALGYDTVAIWDNGGRALGRAPIADLPRLSQQVDPTGPRDRRYWDVAVTHADDAAAREVLHRLVPETMGEHAS</sequence>
<dbReference type="InterPro" id="IPR029063">
    <property type="entry name" value="SAM-dependent_MTases_sf"/>
</dbReference>
<dbReference type="EMBL" id="JACCFP010000001">
    <property type="protein sequence ID" value="NYJ02897.1"/>
    <property type="molecule type" value="Genomic_DNA"/>
</dbReference>
<name>A0A853C6J8_9ACTN</name>
<keyword evidence="1" id="KW-0808">Transferase</keyword>
<dbReference type="InterPro" id="IPR006342">
    <property type="entry name" value="FkbM_mtfrase"/>
</dbReference>